<accession>A0A1B9IFE2</accession>
<dbReference type="AlphaFoldDB" id="A0A1B9IFE2"/>
<feature type="region of interest" description="Disordered" evidence="1">
    <location>
        <begin position="251"/>
        <end position="310"/>
    </location>
</feature>
<feature type="compositionally biased region" description="Basic and acidic residues" evidence="1">
    <location>
        <begin position="79"/>
        <end position="93"/>
    </location>
</feature>
<proteinExistence type="predicted"/>
<dbReference type="Proteomes" id="UP000092583">
    <property type="component" value="Unassembled WGS sequence"/>
</dbReference>
<gene>
    <name evidence="2" type="ORF">L486_08384</name>
</gene>
<organism evidence="2 3">
    <name type="scientific">Kwoniella mangroviensis CBS 10435</name>
    <dbReference type="NCBI Taxonomy" id="1331196"/>
    <lineage>
        <taxon>Eukaryota</taxon>
        <taxon>Fungi</taxon>
        <taxon>Dikarya</taxon>
        <taxon>Basidiomycota</taxon>
        <taxon>Agaricomycotina</taxon>
        <taxon>Tremellomycetes</taxon>
        <taxon>Tremellales</taxon>
        <taxon>Cryptococcaceae</taxon>
        <taxon>Kwoniella</taxon>
    </lineage>
</organism>
<evidence type="ECO:0000313" key="2">
    <source>
        <dbReference type="EMBL" id="OCF54187.1"/>
    </source>
</evidence>
<protein>
    <submittedName>
        <fullName evidence="2">Uncharacterized protein</fullName>
    </submittedName>
</protein>
<feature type="compositionally biased region" description="Polar residues" evidence="1">
    <location>
        <begin position="267"/>
        <end position="280"/>
    </location>
</feature>
<reference evidence="2 3" key="1">
    <citation type="submission" date="2013-07" db="EMBL/GenBank/DDBJ databases">
        <title>The Genome Sequence of Kwoniella mangroviensis CBS10435.</title>
        <authorList>
            <consortium name="The Broad Institute Genome Sequencing Platform"/>
            <person name="Cuomo C."/>
            <person name="Litvintseva A."/>
            <person name="Chen Y."/>
            <person name="Heitman J."/>
            <person name="Sun S."/>
            <person name="Springer D."/>
            <person name="Dromer F."/>
            <person name="Young S.K."/>
            <person name="Zeng Q."/>
            <person name="Gargeya S."/>
            <person name="Fitzgerald M."/>
            <person name="Abouelleil A."/>
            <person name="Alvarado L."/>
            <person name="Berlin A.M."/>
            <person name="Chapman S.B."/>
            <person name="Dewar J."/>
            <person name="Goldberg J."/>
            <person name="Griggs A."/>
            <person name="Gujja S."/>
            <person name="Hansen M."/>
            <person name="Howarth C."/>
            <person name="Imamovic A."/>
            <person name="Larimer J."/>
            <person name="McCowan C."/>
            <person name="Murphy C."/>
            <person name="Pearson M."/>
            <person name="Priest M."/>
            <person name="Roberts A."/>
            <person name="Saif S."/>
            <person name="Shea T."/>
            <person name="Sykes S."/>
            <person name="Wortman J."/>
            <person name="Nusbaum C."/>
            <person name="Birren B."/>
        </authorList>
    </citation>
    <scope>NUCLEOTIDE SEQUENCE [LARGE SCALE GENOMIC DNA]</scope>
    <source>
        <strain evidence="2 3">CBS 10435</strain>
    </source>
</reference>
<evidence type="ECO:0000313" key="3">
    <source>
        <dbReference type="Proteomes" id="UP000092583"/>
    </source>
</evidence>
<sequence length="310" mass="34544">MEYQNFHPHILPVYPFGFFPFHPQFNIPAWSDESPVPLDLPIWCNMFKMTSFHSLQAIEVPPRDTLDSQGRPFGCYTPDGRRKEWKKGERDVDTSTELSGADKLRGLKAAAMRSREAMKKKRESSRATEDDGPTEVISTNTTDLFVSVDPPSGNSRSFIQDPPPHLPSTQYHGVKAPLPPVSLPSQGPGIIQLCKTKRPPNTKAEATCDSYPVLLDHSIDLSLEETEELDFIPFPPSSPALSSHLPIVISSSPDNLSPPRHVDHTPSPKTIKSVTTQQKSFAHFVGNKDKKKKKKRSEKKLDSTQQGAAR</sequence>
<evidence type="ECO:0000256" key="1">
    <source>
        <dbReference type="SAM" id="MobiDB-lite"/>
    </source>
</evidence>
<feature type="compositionally biased region" description="Basic residues" evidence="1">
    <location>
        <begin position="289"/>
        <end position="298"/>
    </location>
</feature>
<dbReference type="EMBL" id="KI669471">
    <property type="protein sequence ID" value="OCF54187.1"/>
    <property type="molecule type" value="Genomic_DNA"/>
</dbReference>
<reference evidence="3" key="2">
    <citation type="submission" date="2013-12" db="EMBL/GenBank/DDBJ databases">
        <title>Evolution of pathogenesis and genome organization in the Tremellales.</title>
        <authorList>
            <person name="Cuomo C."/>
            <person name="Litvintseva A."/>
            <person name="Heitman J."/>
            <person name="Chen Y."/>
            <person name="Sun S."/>
            <person name="Springer D."/>
            <person name="Dromer F."/>
            <person name="Young S."/>
            <person name="Zeng Q."/>
            <person name="Chapman S."/>
            <person name="Gujja S."/>
            <person name="Saif S."/>
            <person name="Birren B."/>
        </authorList>
    </citation>
    <scope>NUCLEOTIDE SEQUENCE [LARGE SCALE GENOMIC DNA]</scope>
    <source>
        <strain evidence="3">CBS 10435</strain>
    </source>
</reference>
<feature type="region of interest" description="Disordered" evidence="1">
    <location>
        <begin position="113"/>
        <end position="142"/>
    </location>
</feature>
<feature type="region of interest" description="Disordered" evidence="1">
    <location>
        <begin position="63"/>
        <end position="100"/>
    </location>
</feature>
<keyword evidence="3" id="KW-1185">Reference proteome</keyword>
<name>A0A1B9IFE2_9TREE</name>